<name>A0A8D8VN81_9HEMI</name>
<feature type="transmembrane region" description="Helical" evidence="1">
    <location>
        <begin position="33"/>
        <end position="54"/>
    </location>
</feature>
<keyword evidence="1" id="KW-0812">Transmembrane</keyword>
<evidence type="ECO:0000256" key="1">
    <source>
        <dbReference type="SAM" id="Phobius"/>
    </source>
</evidence>
<protein>
    <submittedName>
        <fullName evidence="2">Uncharacterized protein</fullName>
    </submittedName>
</protein>
<organism evidence="2">
    <name type="scientific">Cacopsylla melanoneura</name>
    <dbReference type="NCBI Taxonomy" id="428564"/>
    <lineage>
        <taxon>Eukaryota</taxon>
        <taxon>Metazoa</taxon>
        <taxon>Ecdysozoa</taxon>
        <taxon>Arthropoda</taxon>
        <taxon>Hexapoda</taxon>
        <taxon>Insecta</taxon>
        <taxon>Pterygota</taxon>
        <taxon>Neoptera</taxon>
        <taxon>Paraneoptera</taxon>
        <taxon>Hemiptera</taxon>
        <taxon>Sternorrhyncha</taxon>
        <taxon>Psylloidea</taxon>
        <taxon>Psyllidae</taxon>
        <taxon>Psyllinae</taxon>
        <taxon>Cacopsylla</taxon>
    </lineage>
</organism>
<accession>A0A8D8VN81</accession>
<dbReference type="EMBL" id="HBUF01071223">
    <property type="protein sequence ID" value="CAG6629597.1"/>
    <property type="molecule type" value="Transcribed_RNA"/>
</dbReference>
<proteinExistence type="predicted"/>
<reference evidence="2" key="1">
    <citation type="submission" date="2021-05" db="EMBL/GenBank/DDBJ databases">
        <authorList>
            <person name="Alioto T."/>
            <person name="Alioto T."/>
            <person name="Gomez Garrido J."/>
        </authorList>
    </citation>
    <scope>NUCLEOTIDE SEQUENCE</scope>
</reference>
<dbReference type="AlphaFoldDB" id="A0A8D8VN81"/>
<dbReference type="EMBL" id="HBUF01071224">
    <property type="protein sequence ID" value="CAG6629598.1"/>
    <property type="molecule type" value="Transcribed_RNA"/>
</dbReference>
<keyword evidence="1" id="KW-1133">Transmembrane helix</keyword>
<evidence type="ECO:0000313" key="2">
    <source>
        <dbReference type="EMBL" id="CAG6629597.1"/>
    </source>
</evidence>
<sequence length="117" mass="13619">MPLKMKRWMESPHLEQPVHITCPSVCLSICPSVCLSVCCLFVFIFFCLSVVYLLKGRQSIRPNFWEIKKNCITFSVLTISKNCQNRTIVLHFRCYLINFQEKKITGTLNKVAMKLLD</sequence>
<keyword evidence="1" id="KW-0472">Membrane</keyword>